<dbReference type="PANTHER" id="PTHR10656:SF69">
    <property type="entry name" value="MAB-21-LIKE HHH_H2TH-LIKE DOMAIN-CONTAINING PROTEIN"/>
    <property type="match status" value="1"/>
</dbReference>
<evidence type="ECO:0000313" key="5">
    <source>
        <dbReference type="Proteomes" id="UP000507470"/>
    </source>
</evidence>
<dbReference type="AlphaFoldDB" id="A0A6J8BKX8"/>
<gene>
    <name evidence="4" type="ORF">MCOR_19091</name>
</gene>
<accession>A0A6J8BKX8</accession>
<dbReference type="SMART" id="SM01265">
    <property type="entry name" value="Mab-21"/>
    <property type="match status" value="1"/>
</dbReference>
<dbReference type="OrthoDB" id="6048940at2759"/>
<evidence type="ECO:0000259" key="3">
    <source>
        <dbReference type="Pfam" id="PF20266"/>
    </source>
</evidence>
<sequence>MKKDERNTDEMTQYSLHHLKHIDYRGRRRYGSKVQQSYSGVLSNDMFAQFEKEFKSCMTRRQQKKQWIINLLYPLKSTIKYFEYLEKFTYLEPDIIAMQQSDKKDLESFNILRKIVGTEADIRIRQRLFIIQDMINNVCAPYVTSISSGSLAEGMDLLGSDVDVMRVITNVHVVQTIQHIKSSFQYTTLLMETVFSDPGFIRLKLVADGDRESKIITSHSFVETSEGIYLSANLFISDIVKQIFPASKVGLHGPCISDKNHELDFAYCLRVTSWPEIANQWIYRHRQEWPPNSVIEKIVNYGCLMVPTGPNYLKTNNLMWRLSFSVAEKHLVHSFNYTQLLCYGLLKLSIMFIIKRNNYTKDLLCSYFLKTLLFWVSEEISIETFRISNIFHCYFLCLAKLQSWISNCYCPNYFIPAYNMFRGKINASNNNRLLVDIYCIKCMGNTILNSVLKRQCLLLPDLLDKSEVKQDFLLYRTFVILPPKWKDGLRALALVESLREDEPSSLILSLLERFHDNINKHIVQLSPPVSTPNTKTNFRRYSKHLNDAVKTEPVSGLLLYASFFYVTGKIATTLELIENVLLRCTPEKILLGKCTYTKTEIKNYAQKFDCQSRKRCDRMRLGTIDDVLYRQHSLLIPAELQLEVEYESMIIPPVVMAHCLKFLCFHCLNDTRRKAQALRDLYLTVREGYFISRLSISNSLTVLGVCYEMNDEKDKALQSYHKALQCGNTICRSAAIRKSKLL</sequence>
<dbReference type="PANTHER" id="PTHR10656">
    <property type="entry name" value="CELL FATE DETERMINING PROTEIN MAB21-RELATED"/>
    <property type="match status" value="1"/>
</dbReference>
<dbReference type="EMBL" id="CACVKT020003358">
    <property type="protein sequence ID" value="CAC5383329.1"/>
    <property type="molecule type" value="Genomic_DNA"/>
</dbReference>
<comment type="similarity">
    <text evidence="1">Belongs to the mab-21 family.</text>
</comment>
<dbReference type="Gene3D" id="1.10.1410.40">
    <property type="match status" value="1"/>
</dbReference>
<dbReference type="InterPro" id="IPR046906">
    <property type="entry name" value="Mab-21_HhH/H2TH-like"/>
</dbReference>
<proteinExistence type="inferred from homology"/>
<dbReference type="Pfam" id="PF20266">
    <property type="entry name" value="Mab-21_C"/>
    <property type="match status" value="1"/>
</dbReference>
<dbReference type="Pfam" id="PF03281">
    <property type="entry name" value="Mab-21"/>
    <property type="match status" value="1"/>
</dbReference>
<dbReference type="InterPro" id="IPR024810">
    <property type="entry name" value="MAB21L/cGLR"/>
</dbReference>
<feature type="domain" description="Mab-21-like nucleotidyltransferase" evidence="2">
    <location>
        <begin position="258"/>
        <end position="333"/>
    </location>
</feature>
<keyword evidence="5" id="KW-1185">Reference proteome</keyword>
<evidence type="ECO:0000259" key="2">
    <source>
        <dbReference type="Pfam" id="PF03281"/>
    </source>
</evidence>
<evidence type="ECO:0000256" key="1">
    <source>
        <dbReference type="ARBA" id="ARBA00008307"/>
    </source>
</evidence>
<protein>
    <submittedName>
        <fullName evidence="4">Uncharacterized protein</fullName>
    </submittedName>
</protein>
<organism evidence="4 5">
    <name type="scientific">Mytilus coruscus</name>
    <name type="common">Sea mussel</name>
    <dbReference type="NCBI Taxonomy" id="42192"/>
    <lineage>
        <taxon>Eukaryota</taxon>
        <taxon>Metazoa</taxon>
        <taxon>Spiralia</taxon>
        <taxon>Lophotrochozoa</taxon>
        <taxon>Mollusca</taxon>
        <taxon>Bivalvia</taxon>
        <taxon>Autobranchia</taxon>
        <taxon>Pteriomorphia</taxon>
        <taxon>Mytilida</taxon>
        <taxon>Mytiloidea</taxon>
        <taxon>Mytilidae</taxon>
        <taxon>Mytilinae</taxon>
        <taxon>Mytilus</taxon>
    </lineage>
</organism>
<feature type="domain" description="Mab-21-like HhH/H2TH-like" evidence="3">
    <location>
        <begin position="358"/>
        <end position="433"/>
    </location>
</feature>
<reference evidence="4 5" key="1">
    <citation type="submission" date="2020-06" db="EMBL/GenBank/DDBJ databases">
        <authorList>
            <person name="Li R."/>
            <person name="Bekaert M."/>
        </authorList>
    </citation>
    <scope>NUCLEOTIDE SEQUENCE [LARGE SCALE GENOMIC DNA]</scope>
    <source>
        <strain evidence="5">wild</strain>
    </source>
</reference>
<evidence type="ECO:0000313" key="4">
    <source>
        <dbReference type="EMBL" id="CAC5383329.1"/>
    </source>
</evidence>
<dbReference type="Proteomes" id="UP000507470">
    <property type="component" value="Unassembled WGS sequence"/>
</dbReference>
<name>A0A6J8BKX8_MYTCO</name>
<dbReference type="InterPro" id="IPR046903">
    <property type="entry name" value="Mab-21-like_nuc_Trfase"/>
</dbReference>